<dbReference type="InterPro" id="IPR000483">
    <property type="entry name" value="Cys-rich_flank_reg_C"/>
</dbReference>
<evidence type="ECO:0000259" key="8">
    <source>
        <dbReference type="PROSITE" id="PS50835"/>
    </source>
</evidence>
<reference evidence="9" key="1">
    <citation type="submission" date="2023-07" db="EMBL/GenBank/DDBJ databases">
        <title>Chromosome-level genome assembly of Artemia franciscana.</title>
        <authorList>
            <person name="Jo E."/>
        </authorList>
    </citation>
    <scope>NUCLEOTIDE SEQUENCE</scope>
    <source>
        <tissue evidence="9">Whole body</tissue>
    </source>
</reference>
<evidence type="ECO:0000256" key="6">
    <source>
        <dbReference type="SAM" id="Phobius"/>
    </source>
</evidence>
<protein>
    <recommendedName>
        <fullName evidence="8">Ig-like domain-containing protein</fullName>
    </recommendedName>
</protein>
<dbReference type="PANTHER" id="PTHR24366">
    <property type="entry name" value="IG(IMMUNOGLOBULIN) AND LRR(LEUCINE RICH REPEAT) DOMAINS"/>
    <property type="match status" value="1"/>
</dbReference>
<keyword evidence="1" id="KW-0433">Leucine-rich repeat</keyword>
<dbReference type="PROSITE" id="PS51450">
    <property type="entry name" value="LRR"/>
    <property type="match status" value="1"/>
</dbReference>
<dbReference type="Pfam" id="PF13855">
    <property type="entry name" value="LRR_8"/>
    <property type="match status" value="2"/>
</dbReference>
<dbReference type="InterPro" id="IPR003591">
    <property type="entry name" value="Leu-rich_rpt_typical-subtyp"/>
</dbReference>
<dbReference type="EMBL" id="JAVRJZ010000010">
    <property type="protein sequence ID" value="KAK2717759.1"/>
    <property type="molecule type" value="Genomic_DNA"/>
</dbReference>
<dbReference type="Proteomes" id="UP001187531">
    <property type="component" value="Unassembled WGS sequence"/>
</dbReference>
<feature type="chain" id="PRO_5041891715" description="Ig-like domain-containing protein" evidence="7">
    <location>
        <begin position="20"/>
        <end position="608"/>
    </location>
</feature>
<keyword evidence="4" id="KW-1015">Disulfide bond</keyword>
<sequence length="608" mass="67202">MAYLVTILSLLVLIGATFGCPNVCECKWKGGKQSVGCKSRGLITLPSGIEPETQVLDLSGNNLQILPREVFLKANLLNLQKIFLQSCRLGQVDSDAFLGLTNLVDLDLGDNLLTIIPTEAFHDTPSLRELRLSGNSIQRIENNAFNHLAGLVKLDLSDCRIRSISPKAFDKLSHLSHLRLNGNSLTELSNSVISSLTRLHSIELNSNPWICDCRLRGLREWFDKYRIPTPLPPTCTAPSRLAGRIIMEIDIDEFACVPDVNHNSIRHIDASLGDNVSIVCHIQSFPEPAISWLWRGRPFLNQTSWDYENDGTPQRSVNIIEHGVYEKTSTVKIENVRELDSGEFTCVGANRAGLVQINFTLTVEARAPASSTLGTAHLAGLGAGIFLLLSLLVFVLLLFTMKLRAKQTRKSAGENKKAMNGGVINEAEGLEKSNCERKASDVLNPSNEGEYQCMQSDSLYPSNIINHGIRPKAIGAEQRPIHIEESNYPKTLPRNYSEWRQADISDNQSNYGTGSLPRRFLPTYQFPQYPQDYGLPKTPIPSSSYVNPIIGIPNRMNSINPLDVWTSIPPSATSSPAIGLSPRAQLRHKVIRGDSPDEGYQEEGSAEV</sequence>
<proteinExistence type="predicted"/>
<dbReference type="PANTHER" id="PTHR24366:SF136">
    <property type="entry name" value="KEKKON 1, ISOFORM B"/>
    <property type="match status" value="1"/>
</dbReference>
<evidence type="ECO:0000256" key="1">
    <source>
        <dbReference type="ARBA" id="ARBA00022614"/>
    </source>
</evidence>
<feature type="compositionally biased region" description="Acidic residues" evidence="5">
    <location>
        <begin position="596"/>
        <end position="608"/>
    </location>
</feature>
<dbReference type="Pfam" id="PF13927">
    <property type="entry name" value="Ig_3"/>
    <property type="match status" value="1"/>
</dbReference>
<dbReference type="InterPro" id="IPR007110">
    <property type="entry name" value="Ig-like_dom"/>
</dbReference>
<dbReference type="InterPro" id="IPR003598">
    <property type="entry name" value="Ig_sub2"/>
</dbReference>
<dbReference type="SMART" id="SM00082">
    <property type="entry name" value="LRRCT"/>
    <property type="match status" value="1"/>
</dbReference>
<dbReference type="SMART" id="SM00408">
    <property type="entry name" value="IGc2"/>
    <property type="match status" value="1"/>
</dbReference>
<dbReference type="EMBL" id="JAVRJZ010000010">
    <property type="protein sequence ID" value="KAK2717760.1"/>
    <property type="molecule type" value="Genomic_DNA"/>
</dbReference>
<comment type="caution">
    <text evidence="9">The sequence shown here is derived from an EMBL/GenBank/DDBJ whole genome shotgun (WGS) entry which is preliminary data.</text>
</comment>
<dbReference type="InterPro" id="IPR001611">
    <property type="entry name" value="Leu-rich_rpt"/>
</dbReference>
<dbReference type="InterPro" id="IPR003599">
    <property type="entry name" value="Ig_sub"/>
</dbReference>
<evidence type="ECO:0000256" key="4">
    <source>
        <dbReference type="ARBA" id="ARBA00023157"/>
    </source>
</evidence>
<dbReference type="PROSITE" id="PS50835">
    <property type="entry name" value="IG_LIKE"/>
    <property type="match status" value="1"/>
</dbReference>
<dbReference type="SUPFAM" id="SSF52058">
    <property type="entry name" value="L domain-like"/>
    <property type="match status" value="1"/>
</dbReference>
<gene>
    <name evidence="9" type="ORF">QYM36_006526</name>
</gene>
<keyword evidence="2 7" id="KW-0732">Signal</keyword>
<dbReference type="Gene3D" id="2.60.40.10">
    <property type="entry name" value="Immunoglobulins"/>
    <property type="match status" value="1"/>
</dbReference>
<dbReference type="InterPro" id="IPR013783">
    <property type="entry name" value="Ig-like_fold"/>
</dbReference>
<evidence type="ECO:0000256" key="2">
    <source>
        <dbReference type="ARBA" id="ARBA00022729"/>
    </source>
</evidence>
<dbReference type="SMART" id="SM00369">
    <property type="entry name" value="LRR_TYP"/>
    <property type="match status" value="6"/>
</dbReference>
<dbReference type="Gene3D" id="3.80.10.10">
    <property type="entry name" value="Ribonuclease Inhibitor"/>
    <property type="match status" value="2"/>
</dbReference>
<accession>A0AA88I0J5</accession>
<dbReference type="SUPFAM" id="SSF48726">
    <property type="entry name" value="Immunoglobulin"/>
    <property type="match status" value="1"/>
</dbReference>
<keyword evidence="3" id="KW-0677">Repeat</keyword>
<evidence type="ECO:0000313" key="10">
    <source>
        <dbReference type="Proteomes" id="UP001187531"/>
    </source>
</evidence>
<evidence type="ECO:0000256" key="3">
    <source>
        <dbReference type="ARBA" id="ARBA00022737"/>
    </source>
</evidence>
<organism evidence="9 10">
    <name type="scientific">Artemia franciscana</name>
    <name type="common">Brine shrimp</name>
    <name type="synonym">Artemia sanfranciscana</name>
    <dbReference type="NCBI Taxonomy" id="6661"/>
    <lineage>
        <taxon>Eukaryota</taxon>
        <taxon>Metazoa</taxon>
        <taxon>Ecdysozoa</taxon>
        <taxon>Arthropoda</taxon>
        <taxon>Crustacea</taxon>
        <taxon>Branchiopoda</taxon>
        <taxon>Anostraca</taxon>
        <taxon>Artemiidae</taxon>
        <taxon>Artemia</taxon>
    </lineage>
</organism>
<name>A0AA88I0J5_ARTSF</name>
<dbReference type="SMART" id="SM00409">
    <property type="entry name" value="IG"/>
    <property type="match status" value="1"/>
</dbReference>
<keyword evidence="6" id="KW-1133">Transmembrane helix</keyword>
<dbReference type="InterPro" id="IPR036179">
    <property type="entry name" value="Ig-like_dom_sf"/>
</dbReference>
<feature type="transmembrane region" description="Helical" evidence="6">
    <location>
        <begin position="378"/>
        <end position="400"/>
    </location>
</feature>
<feature type="domain" description="Ig-like" evidence="8">
    <location>
        <begin position="258"/>
        <end position="362"/>
    </location>
</feature>
<keyword evidence="10" id="KW-1185">Reference proteome</keyword>
<evidence type="ECO:0000313" key="9">
    <source>
        <dbReference type="EMBL" id="KAK2717759.1"/>
    </source>
</evidence>
<dbReference type="FunFam" id="3.80.10.10:FF:000082">
    <property type="entry name" value="Leucine-rich repeat-containing 24"/>
    <property type="match status" value="1"/>
</dbReference>
<keyword evidence="6" id="KW-0812">Transmembrane</keyword>
<evidence type="ECO:0000256" key="5">
    <source>
        <dbReference type="SAM" id="MobiDB-lite"/>
    </source>
</evidence>
<dbReference type="InterPro" id="IPR032675">
    <property type="entry name" value="LRR_dom_sf"/>
</dbReference>
<feature type="signal peptide" evidence="7">
    <location>
        <begin position="1"/>
        <end position="19"/>
    </location>
</feature>
<dbReference type="AlphaFoldDB" id="A0AA88I0J5"/>
<keyword evidence="6" id="KW-0472">Membrane</keyword>
<evidence type="ECO:0000256" key="7">
    <source>
        <dbReference type="SAM" id="SignalP"/>
    </source>
</evidence>
<feature type="region of interest" description="Disordered" evidence="5">
    <location>
        <begin position="573"/>
        <end position="608"/>
    </location>
</feature>